<evidence type="ECO:0000256" key="5">
    <source>
        <dbReference type="ARBA" id="ARBA00023242"/>
    </source>
</evidence>
<comment type="subcellular location">
    <subcellularLocation>
        <location evidence="2">Chromosome</location>
        <location evidence="2">Centromere</location>
    </subcellularLocation>
    <subcellularLocation>
        <location evidence="1">Nucleus</location>
    </subcellularLocation>
</comment>
<evidence type="ECO:0000256" key="2">
    <source>
        <dbReference type="ARBA" id="ARBA00004584"/>
    </source>
</evidence>
<gene>
    <name evidence="7" type="ORF">DPMN_008343</name>
</gene>
<dbReference type="GO" id="GO:0005634">
    <property type="term" value="C:nucleus"/>
    <property type="evidence" value="ECO:0007669"/>
    <property type="project" value="UniProtKB-SubCell"/>
</dbReference>
<evidence type="ECO:0000313" key="8">
    <source>
        <dbReference type="Proteomes" id="UP000828390"/>
    </source>
</evidence>
<keyword evidence="8" id="KW-1185">Reference proteome</keyword>
<accession>A0A9D4MY71</accession>
<dbReference type="Pfam" id="PF11111">
    <property type="entry name" value="CENP-M"/>
    <property type="match status" value="1"/>
</dbReference>
<keyword evidence="6" id="KW-0137">Centromere</keyword>
<reference evidence="7" key="2">
    <citation type="submission" date="2020-11" db="EMBL/GenBank/DDBJ databases">
        <authorList>
            <person name="McCartney M.A."/>
            <person name="Auch B."/>
            <person name="Kono T."/>
            <person name="Mallez S."/>
            <person name="Becker A."/>
            <person name="Gohl D.M."/>
            <person name="Silverstein K.A.T."/>
            <person name="Koren S."/>
            <person name="Bechman K.B."/>
            <person name="Herman A."/>
            <person name="Abrahante J.E."/>
            <person name="Garbe J."/>
        </authorList>
    </citation>
    <scope>NUCLEOTIDE SEQUENCE</scope>
    <source>
        <strain evidence="7">Duluth1</strain>
        <tissue evidence="7">Whole animal</tissue>
    </source>
</reference>
<organism evidence="7 8">
    <name type="scientific">Dreissena polymorpha</name>
    <name type="common">Zebra mussel</name>
    <name type="synonym">Mytilus polymorpha</name>
    <dbReference type="NCBI Taxonomy" id="45954"/>
    <lineage>
        <taxon>Eukaryota</taxon>
        <taxon>Metazoa</taxon>
        <taxon>Spiralia</taxon>
        <taxon>Lophotrochozoa</taxon>
        <taxon>Mollusca</taxon>
        <taxon>Bivalvia</taxon>
        <taxon>Autobranchia</taxon>
        <taxon>Heteroconchia</taxon>
        <taxon>Euheterodonta</taxon>
        <taxon>Imparidentia</taxon>
        <taxon>Neoheterodontei</taxon>
        <taxon>Myida</taxon>
        <taxon>Dreissenoidea</taxon>
        <taxon>Dreissenidae</taxon>
        <taxon>Dreissena</taxon>
    </lineage>
</organism>
<keyword evidence="4" id="KW-0158">Chromosome</keyword>
<evidence type="ECO:0000256" key="4">
    <source>
        <dbReference type="ARBA" id="ARBA00022454"/>
    </source>
</evidence>
<keyword evidence="5" id="KW-0539">Nucleus</keyword>
<dbReference type="OrthoDB" id="2386686at2759"/>
<evidence type="ECO:0000256" key="1">
    <source>
        <dbReference type="ARBA" id="ARBA00004123"/>
    </source>
</evidence>
<dbReference type="EMBL" id="JAIWYP010000001">
    <property type="protein sequence ID" value="KAH3884365.1"/>
    <property type="molecule type" value="Genomic_DNA"/>
</dbReference>
<evidence type="ECO:0000256" key="3">
    <source>
        <dbReference type="ARBA" id="ARBA00016382"/>
    </source>
</evidence>
<evidence type="ECO:0000256" key="6">
    <source>
        <dbReference type="ARBA" id="ARBA00023328"/>
    </source>
</evidence>
<dbReference type="Gene3D" id="3.40.50.300">
    <property type="entry name" value="P-loop containing nucleotide triphosphate hydrolases"/>
    <property type="match status" value="1"/>
</dbReference>
<dbReference type="InterPro" id="IPR020987">
    <property type="entry name" value="Centromere_Cenp-M"/>
</dbReference>
<dbReference type="PANTHER" id="PTHR34436:SF1">
    <property type="entry name" value="CENTROMERE PROTEIN M"/>
    <property type="match status" value="1"/>
</dbReference>
<reference evidence="7" key="1">
    <citation type="journal article" date="2019" name="bioRxiv">
        <title>The Genome of the Zebra Mussel, Dreissena polymorpha: A Resource for Invasive Species Research.</title>
        <authorList>
            <person name="McCartney M.A."/>
            <person name="Auch B."/>
            <person name="Kono T."/>
            <person name="Mallez S."/>
            <person name="Zhang Y."/>
            <person name="Obille A."/>
            <person name="Becker A."/>
            <person name="Abrahante J.E."/>
            <person name="Garbe J."/>
            <person name="Badalamenti J.P."/>
            <person name="Herman A."/>
            <person name="Mangelson H."/>
            <person name="Liachko I."/>
            <person name="Sullivan S."/>
            <person name="Sone E.D."/>
            <person name="Koren S."/>
            <person name="Silverstein K.A.T."/>
            <person name="Beckman K.B."/>
            <person name="Gohl D.M."/>
        </authorList>
    </citation>
    <scope>NUCLEOTIDE SEQUENCE</scope>
    <source>
        <strain evidence="7">Duluth1</strain>
        <tissue evidence="7">Whole animal</tissue>
    </source>
</reference>
<dbReference type="GO" id="GO:0000775">
    <property type="term" value="C:chromosome, centromeric region"/>
    <property type="evidence" value="ECO:0007669"/>
    <property type="project" value="UniProtKB-SubCell"/>
</dbReference>
<sequence length="178" mass="19723">MEYSKVLVIGAEETGPREITTCLVKLEKSLDVLTCSSLPIPGERDLQQAGIQFICFVILTSNKESLNVVSACLSKVDFSYFSGRCVLVVNNKDSHFDEGIDAEIKNLARKFDVQSLYVNTQDESELLELGKKIVAMVDAIRGSNRFVTSMLFESMRVLGHRNNATTYVGQDTPVTGNF</sequence>
<dbReference type="PANTHER" id="PTHR34436">
    <property type="entry name" value="CENTROMERE PROTEIN M"/>
    <property type="match status" value="1"/>
</dbReference>
<dbReference type="AlphaFoldDB" id="A0A9D4MY71"/>
<evidence type="ECO:0000313" key="7">
    <source>
        <dbReference type="EMBL" id="KAH3884365.1"/>
    </source>
</evidence>
<comment type="caution">
    <text evidence="7">The sequence shown here is derived from an EMBL/GenBank/DDBJ whole genome shotgun (WGS) entry which is preliminary data.</text>
</comment>
<protein>
    <recommendedName>
        <fullName evidence="3">Centromere protein M</fullName>
    </recommendedName>
</protein>
<name>A0A9D4MY71_DREPO</name>
<proteinExistence type="predicted"/>
<dbReference type="Proteomes" id="UP000828390">
    <property type="component" value="Unassembled WGS sequence"/>
</dbReference>
<dbReference type="InterPro" id="IPR027417">
    <property type="entry name" value="P-loop_NTPase"/>
</dbReference>